<dbReference type="InterPro" id="IPR041492">
    <property type="entry name" value="HAD_2"/>
</dbReference>
<dbReference type="Gene3D" id="1.10.150.240">
    <property type="entry name" value="Putative phosphatase, domain 2"/>
    <property type="match status" value="1"/>
</dbReference>
<dbReference type="InterPro" id="IPR036412">
    <property type="entry name" value="HAD-like_sf"/>
</dbReference>
<dbReference type="Pfam" id="PF13419">
    <property type="entry name" value="HAD_2"/>
    <property type="match status" value="1"/>
</dbReference>
<dbReference type="InterPro" id="IPR023198">
    <property type="entry name" value="PGP-like_dom2"/>
</dbReference>
<gene>
    <name evidence="1" type="ORF">SS50377_10720</name>
    <name evidence="2" type="ORF">SS50377_24145</name>
</gene>
<dbReference type="EMBL" id="KI545966">
    <property type="protein sequence ID" value="EST49027.1"/>
    <property type="molecule type" value="Genomic_DNA"/>
</dbReference>
<dbReference type="GO" id="GO:0005829">
    <property type="term" value="C:cytosol"/>
    <property type="evidence" value="ECO:0007669"/>
    <property type="project" value="TreeGrafter"/>
</dbReference>
<evidence type="ECO:0000313" key="3">
    <source>
        <dbReference type="Proteomes" id="UP000018208"/>
    </source>
</evidence>
<dbReference type="SFLD" id="SFLDS00003">
    <property type="entry name" value="Haloacid_Dehalogenase"/>
    <property type="match status" value="1"/>
</dbReference>
<dbReference type="Gene3D" id="3.40.50.1000">
    <property type="entry name" value="HAD superfamily/HAD-like"/>
    <property type="match status" value="1"/>
</dbReference>
<proteinExistence type="predicted"/>
<protein>
    <submittedName>
        <fullName evidence="1">Haloacid dehalogenase-like hydrolase family protein</fullName>
    </submittedName>
    <submittedName>
        <fullName evidence="2">Phosphoglycolate phosphatase</fullName>
    </submittedName>
</protein>
<organism evidence="1">
    <name type="scientific">Spironucleus salmonicida</name>
    <dbReference type="NCBI Taxonomy" id="348837"/>
    <lineage>
        <taxon>Eukaryota</taxon>
        <taxon>Metamonada</taxon>
        <taxon>Diplomonadida</taxon>
        <taxon>Hexamitidae</taxon>
        <taxon>Hexamitinae</taxon>
        <taxon>Spironucleus</taxon>
    </lineage>
</organism>
<dbReference type="Proteomes" id="UP000018208">
    <property type="component" value="Unassembled WGS sequence"/>
</dbReference>
<accession>V6LWK9</accession>
<dbReference type="PANTHER" id="PTHR43434">
    <property type="entry name" value="PHOSPHOGLYCOLATE PHOSPHATASE"/>
    <property type="match status" value="1"/>
</dbReference>
<reference evidence="1 2" key="1">
    <citation type="journal article" date="2014" name="PLoS Genet.">
        <title>The Genome of Spironucleus salmonicida Highlights a Fish Pathogen Adapted to Fluctuating Environments.</title>
        <authorList>
            <person name="Xu F."/>
            <person name="Jerlstrom-Hultqvist J."/>
            <person name="Einarsson E."/>
            <person name="Astvaldsson A."/>
            <person name="Svard S.G."/>
            <person name="Andersson J.O."/>
        </authorList>
    </citation>
    <scope>NUCLEOTIDE SEQUENCE</scope>
    <source>
        <strain evidence="2">ATCC 50377</strain>
    </source>
</reference>
<keyword evidence="3" id="KW-1185">Reference proteome</keyword>
<sequence length="201" mass="22469">MTAIFDFDGTLVNSFPVIQLIINQIRAEENLSNLTPEDFQQVRGKIGLSTKEYIEIFIGVNVQTNILKYVQKAQIHLPTIFPGAITMLKNIRSNGIKIILATNKNYDAIIGICEKMNITELFDQIRGVGSKWIQKPNPNMLECSGKKVFVGDTQTDLQTARNGNCQFIGVSFGVEHGSSLGDCVVDDMEQLEKQILQFLNE</sequence>
<dbReference type="InterPro" id="IPR050155">
    <property type="entry name" value="HAD-like_hydrolase_sf"/>
</dbReference>
<evidence type="ECO:0000313" key="1">
    <source>
        <dbReference type="EMBL" id="EST49027.1"/>
    </source>
</evidence>
<dbReference type="GO" id="GO:0006281">
    <property type="term" value="P:DNA repair"/>
    <property type="evidence" value="ECO:0007669"/>
    <property type="project" value="TreeGrafter"/>
</dbReference>
<dbReference type="OrthoDB" id="47007at2759"/>
<evidence type="ECO:0000313" key="2">
    <source>
        <dbReference type="EMBL" id="KAH0574198.1"/>
    </source>
</evidence>
<dbReference type="PANTHER" id="PTHR43434:SF16">
    <property type="entry name" value="BLL8046 PROTEIN"/>
    <property type="match status" value="1"/>
</dbReference>
<dbReference type="AlphaFoldDB" id="V6LWK9"/>
<reference evidence="2" key="2">
    <citation type="submission" date="2020-12" db="EMBL/GenBank/DDBJ databases">
        <title>New Spironucleus salmonicida genome in near-complete chromosomes.</title>
        <authorList>
            <person name="Xu F."/>
            <person name="Kurt Z."/>
            <person name="Jimenez-Gonzalez A."/>
            <person name="Astvaldsson A."/>
            <person name="Andersson J.O."/>
            <person name="Svard S.G."/>
        </authorList>
    </citation>
    <scope>NUCLEOTIDE SEQUENCE</scope>
    <source>
        <strain evidence="2">ATCC 50377</strain>
    </source>
</reference>
<dbReference type="InterPro" id="IPR023214">
    <property type="entry name" value="HAD_sf"/>
</dbReference>
<dbReference type="GO" id="GO:0008967">
    <property type="term" value="F:phosphoglycolate phosphatase activity"/>
    <property type="evidence" value="ECO:0007669"/>
    <property type="project" value="TreeGrafter"/>
</dbReference>
<name>V6LWK9_9EUKA</name>
<dbReference type="EMBL" id="AUWU02000004">
    <property type="protein sequence ID" value="KAH0574198.1"/>
    <property type="molecule type" value="Genomic_DNA"/>
</dbReference>
<keyword evidence="1" id="KW-0378">Hydrolase</keyword>
<dbReference type="VEuPathDB" id="GiardiaDB:SS50377_24145"/>
<dbReference type="SFLD" id="SFLDG01129">
    <property type="entry name" value="C1.5:_HAD__Beta-PGM__Phosphata"/>
    <property type="match status" value="1"/>
</dbReference>
<dbReference type="SUPFAM" id="SSF56784">
    <property type="entry name" value="HAD-like"/>
    <property type="match status" value="1"/>
</dbReference>